<protein>
    <submittedName>
        <fullName evidence="1">Uncharacterized protein</fullName>
    </submittedName>
</protein>
<keyword evidence="2" id="KW-1185">Reference proteome</keyword>
<name>A0A369BA32_9FIRM</name>
<gene>
    <name evidence="1" type="ORF">DFR58_11037</name>
</gene>
<dbReference type="Proteomes" id="UP000253034">
    <property type="component" value="Unassembled WGS sequence"/>
</dbReference>
<sequence>MVHTGSVPLVRDGFHLILKKVVLLEGAAYKKGGIFFAGNANVITKFICSFGKYYKSQLLI</sequence>
<comment type="caution">
    <text evidence="1">The sequence shown here is derived from an EMBL/GenBank/DDBJ whole genome shotgun (WGS) entry which is preliminary data.</text>
</comment>
<dbReference type="EMBL" id="QPJT01000010">
    <property type="protein sequence ID" value="RCX16544.1"/>
    <property type="molecule type" value="Genomic_DNA"/>
</dbReference>
<proteinExistence type="predicted"/>
<evidence type="ECO:0000313" key="2">
    <source>
        <dbReference type="Proteomes" id="UP000253034"/>
    </source>
</evidence>
<evidence type="ECO:0000313" key="1">
    <source>
        <dbReference type="EMBL" id="RCX16544.1"/>
    </source>
</evidence>
<dbReference type="AlphaFoldDB" id="A0A369BA32"/>
<reference evidence="1 2" key="1">
    <citation type="submission" date="2018-07" db="EMBL/GenBank/DDBJ databases">
        <title>Genomic Encyclopedia of Type Strains, Phase IV (KMG-IV): sequencing the most valuable type-strain genomes for metagenomic binning, comparative biology and taxonomic classification.</title>
        <authorList>
            <person name="Goeker M."/>
        </authorList>
    </citation>
    <scope>NUCLEOTIDE SEQUENCE [LARGE SCALE GENOMIC DNA]</scope>
    <source>
        <strain evidence="1 2">DSM 27016</strain>
    </source>
</reference>
<organism evidence="1 2">
    <name type="scientific">Anaerobacterium chartisolvens</name>
    <dbReference type="NCBI Taxonomy" id="1297424"/>
    <lineage>
        <taxon>Bacteria</taxon>
        <taxon>Bacillati</taxon>
        <taxon>Bacillota</taxon>
        <taxon>Clostridia</taxon>
        <taxon>Eubacteriales</taxon>
        <taxon>Oscillospiraceae</taxon>
        <taxon>Anaerobacterium</taxon>
    </lineage>
</organism>
<accession>A0A369BA32</accession>